<dbReference type="OrthoDB" id="423498at2759"/>
<dbReference type="GO" id="GO:0019853">
    <property type="term" value="P:L-ascorbic acid biosynthetic process"/>
    <property type="evidence" value="ECO:0007669"/>
    <property type="project" value="TreeGrafter"/>
</dbReference>
<evidence type="ECO:0000256" key="1">
    <source>
        <dbReference type="ARBA" id="ARBA00008853"/>
    </source>
</evidence>
<dbReference type="PRINTS" id="PR01790">
    <property type="entry name" value="SMP30FAMILY"/>
</dbReference>
<dbReference type="STRING" id="1296096.A0A1B9I064"/>
<dbReference type="Pfam" id="PF08450">
    <property type="entry name" value="SGL"/>
    <property type="match status" value="1"/>
</dbReference>
<dbReference type="SUPFAM" id="SSF63829">
    <property type="entry name" value="Calcium-dependent phosphotriesterase"/>
    <property type="match status" value="1"/>
</dbReference>
<evidence type="ECO:0000256" key="3">
    <source>
        <dbReference type="PIRSR" id="PIRSR605511-2"/>
    </source>
</evidence>
<sequence>MPTAVTTPKNPLHPSVLPRLDKQYASFYNKYMANAPMIQDLPWDPAVRSSPAVPGGAAALPVSKTEEYVIPDNKEVDVNLIICRSINLGDFSIRVFYPIEAPEGPLPIFIWYHGGGMVLGGINAENPFCTRVANSAKCVVVTVDYRMAPEYQFPIGHEDAWTAFEWVYKNGKDRLGVDVGRFGIGGSSSGGNLAAFVSQKAGLEGIPLNFMVLGVPVCDNTATAESYKSWNVNRYCPGLPAPKMLWYRDQYLPKEEDRSDPVSSPLYGSDESFTSSVDKVFIALAELDLLRSEGEAYSEKLKSFGKDVDCRTYPGVPHAVQAMDGVLDIARKWIKDMCTYVAVQFGRHPADVAMEDLYPENVEVDVPQIEGGGPWLKLNSPMVLGEAPLYREEDKTLHYVDCLQDPAELHILQLDNQGEAVGQPKIYQLEESVTVHFFRENQPGYICAYFAGVAFMKEDENGQMKLEILKEIIPQNERSIRRFNDGGVDCQGRFWLAEIDRKGLSLGMGRLPADYGEPLGRLWRYDPDGSLHLMEKGLVCGNGLAWSPDNKTMYLNDSAAGLVFAYDFDIPTGNISNKRLFIDRRDLGGEPDGMVVSVDGNLWIAMWASSRVMVYDSRGTHLKDIKFSARNMACTSWGGPKYDTLYIASAMDKRPNRRSDDDGGHLFKYQVGVEGVRKYKFKG</sequence>
<evidence type="ECO:0008006" key="7">
    <source>
        <dbReference type="Google" id="ProtNLM"/>
    </source>
</evidence>
<protein>
    <recommendedName>
        <fullName evidence="7">Gluconolactonase</fullName>
    </recommendedName>
</protein>
<dbReference type="InterPro" id="IPR013658">
    <property type="entry name" value="SGL"/>
</dbReference>
<gene>
    <name evidence="6" type="ORF">I206_04597</name>
</gene>
<organism evidence="6">
    <name type="scientific">Kwoniella pini CBS 10737</name>
    <dbReference type="NCBI Taxonomy" id="1296096"/>
    <lineage>
        <taxon>Eukaryota</taxon>
        <taxon>Fungi</taxon>
        <taxon>Dikarya</taxon>
        <taxon>Basidiomycota</taxon>
        <taxon>Agaricomycotina</taxon>
        <taxon>Tremellomycetes</taxon>
        <taxon>Tremellales</taxon>
        <taxon>Cryptococcaceae</taxon>
        <taxon>Kwoniella</taxon>
    </lineage>
</organism>
<evidence type="ECO:0000256" key="2">
    <source>
        <dbReference type="PIRSR" id="PIRSR605511-1"/>
    </source>
</evidence>
<feature type="binding site" evidence="3">
    <location>
        <position position="386"/>
    </location>
    <ligand>
        <name>a divalent metal cation</name>
        <dbReference type="ChEBI" id="CHEBI:60240"/>
    </ligand>
</feature>
<feature type="binding site" evidence="3">
    <location>
        <position position="484"/>
    </location>
    <ligand>
        <name>substrate</name>
    </ligand>
</feature>
<dbReference type="Gene3D" id="3.40.50.1820">
    <property type="entry name" value="alpha/beta hydrolase"/>
    <property type="match status" value="1"/>
</dbReference>
<dbReference type="InterPro" id="IPR005511">
    <property type="entry name" value="SMP-30"/>
</dbReference>
<evidence type="ECO:0000259" key="5">
    <source>
        <dbReference type="Pfam" id="PF08450"/>
    </source>
</evidence>
<dbReference type="Gene3D" id="2.120.10.30">
    <property type="entry name" value="TolB, C-terminal domain"/>
    <property type="match status" value="1"/>
</dbReference>
<comment type="similarity">
    <text evidence="1">Belongs to the SMP-30/CGR1 family.</text>
</comment>
<feature type="binding site" evidence="3">
    <location>
        <position position="542"/>
    </location>
    <ligand>
        <name>a divalent metal cation</name>
        <dbReference type="ChEBI" id="CHEBI:60240"/>
    </ligand>
</feature>
<evidence type="ECO:0000259" key="4">
    <source>
        <dbReference type="Pfam" id="PF07859"/>
    </source>
</evidence>
<dbReference type="PANTHER" id="PTHR10907:SF47">
    <property type="entry name" value="REGUCALCIN"/>
    <property type="match status" value="1"/>
</dbReference>
<evidence type="ECO:0000313" key="6">
    <source>
        <dbReference type="EMBL" id="OCF48910.1"/>
    </source>
</evidence>
<feature type="active site" description="Proton donor/acceptor" evidence="2">
    <location>
        <position position="592"/>
    </location>
</feature>
<feature type="binding site" evidence="3">
    <location>
        <position position="482"/>
    </location>
    <ligand>
        <name>substrate</name>
    </ligand>
</feature>
<name>A0A1B9I064_9TREE</name>
<keyword evidence="3" id="KW-0862">Zinc</keyword>
<dbReference type="SUPFAM" id="SSF53474">
    <property type="entry name" value="alpha/beta-Hydrolases"/>
    <property type="match status" value="1"/>
</dbReference>
<dbReference type="InterPro" id="IPR013094">
    <property type="entry name" value="AB_hydrolase_3"/>
</dbReference>
<accession>A0A1B9I064</accession>
<dbReference type="EMBL" id="KI894012">
    <property type="protein sequence ID" value="OCF48910.1"/>
    <property type="molecule type" value="Genomic_DNA"/>
</dbReference>
<reference evidence="6" key="1">
    <citation type="submission" date="2013-07" db="EMBL/GenBank/DDBJ databases">
        <title>The Genome Sequence of Cryptococcus pinus CBS10737.</title>
        <authorList>
            <consortium name="The Broad Institute Genome Sequencing Platform"/>
            <person name="Cuomo C."/>
            <person name="Litvintseva A."/>
            <person name="Chen Y."/>
            <person name="Heitman J."/>
            <person name="Sun S."/>
            <person name="Springer D."/>
            <person name="Dromer F."/>
            <person name="Young S.K."/>
            <person name="Zeng Q."/>
            <person name="Gargeya S."/>
            <person name="Fitzgerald M."/>
            <person name="Abouelleil A."/>
            <person name="Alvarado L."/>
            <person name="Berlin A.M."/>
            <person name="Chapman S.B."/>
            <person name="Dewar J."/>
            <person name="Goldberg J."/>
            <person name="Griggs A."/>
            <person name="Gujja S."/>
            <person name="Hansen M."/>
            <person name="Howarth C."/>
            <person name="Imamovic A."/>
            <person name="Larimer J."/>
            <person name="McCowan C."/>
            <person name="Murphy C."/>
            <person name="Pearson M."/>
            <person name="Priest M."/>
            <person name="Roberts A."/>
            <person name="Saif S."/>
            <person name="Shea T."/>
            <person name="Sykes S."/>
            <person name="Wortman J."/>
            <person name="Nusbaum C."/>
            <person name="Birren B."/>
        </authorList>
    </citation>
    <scope>NUCLEOTIDE SEQUENCE [LARGE SCALE GENOMIC DNA]</scope>
    <source>
        <strain evidence="6">CBS 10737</strain>
    </source>
</reference>
<keyword evidence="3" id="KW-0479">Metal-binding</keyword>
<proteinExistence type="inferred from homology"/>
<feature type="binding site" evidence="3">
    <location>
        <position position="592"/>
    </location>
    <ligand>
        <name>a divalent metal cation</name>
        <dbReference type="ChEBI" id="CHEBI:60240"/>
    </ligand>
</feature>
<feature type="domain" description="SMP-30/Gluconolactonase/LRE-like region" evidence="5">
    <location>
        <begin position="384"/>
        <end position="650"/>
    </location>
</feature>
<dbReference type="GO" id="GO:0004341">
    <property type="term" value="F:gluconolactonase activity"/>
    <property type="evidence" value="ECO:0007669"/>
    <property type="project" value="TreeGrafter"/>
</dbReference>
<dbReference type="InterPro" id="IPR011042">
    <property type="entry name" value="6-blade_b-propeller_TolB-like"/>
</dbReference>
<dbReference type="InterPro" id="IPR029058">
    <property type="entry name" value="AB_hydrolase_fold"/>
</dbReference>
<feature type="domain" description="Alpha/beta hydrolase fold-3" evidence="4">
    <location>
        <begin position="110"/>
        <end position="320"/>
    </location>
</feature>
<dbReference type="GO" id="GO:0005509">
    <property type="term" value="F:calcium ion binding"/>
    <property type="evidence" value="ECO:0007669"/>
    <property type="project" value="TreeGrafter"/>
</dbReference>
<reference evidence="6" key="2">
    <citation type="submission" date="2016-07" db="EMBL/GenBank/DDBJ databases">
        <title>Evolution of pathogenesis and genome organization in the Tremellales.</title>
        <authorList>
            <person name="Cuomo C."/>
            <person name="Litvintseva A."/>
            <person name="Heitman J."/>
            <person name="Chen Y."/>
            <person name="Sun S."/>
            <person name="Springer D."/>
            <person name="Dromer F."/>
            <person name="Young S."/>
            <person name="Zeng Q."/>
            <person name="Chapman S."/>
            <person name="Gujja S."/>
            <person name="Saif S."/>
            <person name="Birren B."/>
        </authorList>
    </citation>
    <scope>NUCLEOTIDE SEQUENCE</scope>
    <source>
        <strain evidence="6">CBS 10737</strain>
    </source>
</reference>
<dbReference type="PANTHER" id="PTHR10907">
    <property type="entry name" value="REGUCALCIN"/>
    <property type="match status" value="1"/>
</dbReference>
<dbReference type="Pfam" id="PF07859">
    <property type="entry name" value="Abhydrolase_3"/>
    <property type="match status" value="1"/>
</dbReference>
<comment type="cofactor">
    <cofactor evidence="3">
        <name>Zn(2+)</name>
        <dbReference type="ChEBI" id="CHEBI:29105"/>
    </cofactor>
    <text evidence="3">Binds 1 divalent metal cation per subunit.</text>
</comment>
<dbReference type="AlphaFoldDB" id="A0A1B9I064"/>